<evidence type="ECO:0000256" key="6">
    <source>
        <dbReference type="ARBA" id="ARBA00022723"/>
    </source>
</evidence>
<organism evidence="16 17">
    <name type="scientific">Pantoea cypripedii</name>
    <name type="common">Pectobacterium cypripedii</name>
    <name type="synonym">Erwinia cypripedii</name>
    <dbReference type="NCBI Taxonomy" id="55209"/>
    <lineage>
        <taxon>Bacteria</taxon>
        <taxon>Pseudomonadati</taxon>
        <taxon>Pseudomonadota</taxon>
        <taxon>Gammaproteobacteria</taxon>
        <taxon>Enterobacterales</taxon>
        <taxon>Erwiniaceae</taxon>
        <taxon>Pantoea</taxon>
    </lineage>
</organism>
<evidence type="ECO:0000256" key="3">
    <source>
        <dbReference type="ARBA" id="ARBA00007261"/>
    </source>
</evidence>
<dbReference type="Pfam" id="PF22454">
    <property type="entry name" value="PQQ_syn_pqqF_N_2"/>
    <property type="match status" value="1"/>
</dbReference>
<evidence type="ECO:0000256" key="1">
    <source>
        <dbReference type="ARBA" id="ARBA00001947"/>
    </source>
</evidence>
<keyword evidence="7" id="KW-0378">Hydrolase</keyword>
<keyword evidence="5" id="KW-0645">Protease</keyword>
<dbReference type="InterPro" id="IPR011765">
    <property type="entry name" value="Pept_M16_N"/>
</dbReference>
<evidence type="ECO:0000256" key="4">
    <source>
        <dbReference type="ARBA" id="ARBA00015088"/>
    </source>
</evidence>
<keyword evidence="10" id="KW-0482">Metalloprotease</keyword>
<keyword evidence="9" id="KW-0884">PQQ biosynthesis</keyword>
<keyword evidence="6" id="KW-0479">Metal-binding</keyword>
<comment type="pathway">
    <text evidence="2">Cofactor biosynthesis; pyrroloquinoline quinone biosynthesis.</text>
</comment>
<dbReference type="OrthoDB" id="9811314at2"/>
<dbReference type="SUPFAM" id="SSF63411">
    <property type="entry name" value="LuxS/MPP-like metallohydrolase"/>
    <property type="match status" value="2"/>
</dbReference>
<dbReference type="AlphaFoldDB" id="A0A1X1EU09"/>
<dbReference type="InterPro" id="IPR050626">
    <property type="entry name" value="Peptidase_M16"/>
</dbReference>
<evidence type="ECO:0000256" key="12">
    <source>
        <dbReference type="ARBA" id="ARBA00030977"/>
    </source>
</evidence>
<dbReference type="GO" id="GO:0006508">
    <property type="term" value="P:proteolysis"/>
    <property type="evidence" value="ECO:0007669"/>
    <property type="project" value="UniProtKB-KW"/>
</dbReference>
<dbReference type="Proteomes" id="UP000193749">
    <property type="component" value="Unassembled WGS sequence"/>
</dbReference>
<feature type="domain" description="Coenzyme PQQ synthesis protein F-like C-terminal lobe" evidence="15">
    <location>
        <begin position="632"/>
        <end position="710"/>
    </location>
</feature>
<protein>
    <recommendedName>
        <fullName evidence="4">Coenzyme PQQ synthesis protein F</fullName>
    </recommendedName>
    <alternativeName>
        <fullName evidence="12">Pyrroloquinoline quinone biosynthesis protein F</fullName>
    </alternativeName>
</protein>
<name>A0A1X1EU09_PANCY</name>
<dbReference type="RefSeq" id="WP_084874527.1">
    <property type="nucleotide sequence ID" value="NZ_JAGGMY010000001.1"/>
</dbReference>
<accession>A0A1X1EU09</accession>
<evidence type="ECO:0000256" key="8">
    <source>
        <dbReference type="ARBA" id="ARBA00022833"/>
    </source>
</evidence>
<dbReference type="InterPro" id="IPR054740">
    <property type="entry name" value="PqqF_N_2"/>
</dbReference>
<feature type="domain" description="Coenzyme PQQ synthesis protein F N-terminal lobe" evidence="14">
    <location>
        <begin position="254"/>
        <end position="380"/>
    </location>
</feature>
<sequence>MTTRSLRLKNGLCCHLHHQPDARAAAALLRVEAGSLQEPDRWPGLAHLLEHLLFCGSEGITDDQRLMPWVQQQGGQVNATTQLSQSAFFFQVPASELEAGVARLVAMLAAPLLTPAAITQESAVIDAEYRLLQRHAETLSEAALLDMLVAPREFQRFRVGSLAVFGDNVTRLRQALCAFHQQFYVAGNMTLWLQGPQTLDELATLAERYGQQLLSGALQASPVSPQPAALRQRLLQLPGSESCWLTLLLPGEMASLRDEISQLRRFWLDDAAGSLLAQLRAAGLCEDLSVQWLWRDTQHSWLALKFSGQTLTTQQAQHIQHHFRQHLHALTQSSPAQRQHYQQLAREDFSQLSPLEQLRGRALGFAPDASCDFSRVLNALQQTPPLVLLTQRQLATKSHQTQGFSLSVADWPTEASQHVASLPFWFYPQAEAQASRALPDRVFPLLNVDPVQPLETLLLRPAFYQPCSDEDGEARQRLLRPVLAALRHAGGRGSWQLIQGIWQLVMHLPNDDDAALAAVTQVVQVLNMPLEPQPVRAAAGIAIRQLLSALPQQLITPRSSVGWQAAWCGQSTALRADVARVLSDLPQGATTSAARLNQGVTAIPCTGSDQALLVFIPLSEADDDALAALRALALIYEPRFFQQLRVEQQIGYVVTARYQRVADVDGILLALQSPDIPWRELLGHCKRFLRTLDISAAPFEALQQSLLQCVVSDNADAALSALRQQQGLPELTSTAIRQLEGAQLQHLHQRLLRQRRRWRILLAIGQP</sequence>
<feature type="domain" description="Peptidase M16 N-terminal" evidence="13">
    <location>
        <begin position="17"/>
        <end position="141"/>
    </location>
</feature>
<dbReference type="PROSITE" id="PS00143">
    <property type="entry name" value="INSULINASE"/>
    <property type="match status" value="1"/>
</dbReference>
<evidence type="ECO:0000259" key="14">
    <source>
        <dbReference type="Pfam" id="PF22454"/>
    </source>
</evidence>
<reference evidence="16 17" key="1">
    <citation type="journal article" date="2017" name="Antonie Van Leeuwenhoek">
        <title>Phylogenomic resolution of the bacterial genus Pantoea and its relationship with Erwinia and Tatumella.</title>
        <authorList>
            <person name="Palmer M."/>
            <person name="Steenkamp E.T."/>
            <person name="Coetzee M.P."/>
            <person name="Chan W.Y."/>
            <person name="van Zyl E."/>
            <person name="De Maayer P."/>
            <person name="Coutinho T.A."/>
            <person name="Blom J."/>
            <person name="Smits T.H."/>
            <person name="Duffy B."/>
            <person name="Venter S.N."/>
        </authorList>
    </citation>
    <scope>NUCLEOTIDE SEQUENCE [LARGE SCALE GENOMIC DNA]</scope>
    <source>
        <strain evidence="16 17">LMG 2657</strain>
    </source>
</reference>
<dbReference type="Gene3D" id="3.30.830.10">
    <property type="entry name" value="Metalloenzyme, LuxS/M16 peptidase-like"/>
    <property type="match status" value="2"/>
</dbReference>
<comment type="caution">
    <text evidence="16">The sequence shown here is derived from an EMBL/GenBank/DDBJ whole genome shotgun (WGS) entry which is preliminary data.</text>
</comment>
<evidence type="ECO:0000256" key="2">
    <source>
        <dbReference type="ARBA" id="ARBA00004886"/>
    </source>
</evidence>
<dbReference type="InterPro" id="IPR054734">
    <property type="entry name" value="PqqF-like_C_4"/>
</dbReference>
<comment type="function">
    <text evidence="11">Required for coenzyme pyrroloquinoline quinone (PQQ) biosynthesis. It is thought that this protein is a protease that cleaves peptides bond in a small peptide (gene pqqA), providing the glutamate and tyrosine residues which are necessary for the synthesis of PQQ.</text>
</comment>
<proteinExistence type="inferred from homology"/>
<evidence type="ECO:0000313" key="16">
    <source>
        <dbReference type="EMBL" id="ORM93509.1"/>
    </source>
</evidence>
<dbReference type="InterPro" id="IPR001431">
    <property type="entry name" value="Pept_M16_Zn_BS"/>
</dbReference>
<dbReference type="PANTHER" id="PTHR43690">
    <property type="entry name" value="NARDILYSIN"/>
    <property type="match status" value="1"/>
</dbReference>
<dbReference type="InterPro" id="IPR011249">
    <property type="entry name" value="Metalloenz_LuxS/M16"/>
</dbReference>
<keyword evidence="8" id="KW-0862">Zinc</keyword>
<comment type="similarity">
    <text evidence="3">Belongs to the peptidase M16 family.</text>
</comment>
<evidence type="ECO:0000256" key="9">
    <source>
        <dbReference type="ARBA" id="ARBA00022905"/>
    </source>
</evidence>
<dbReference type="UniPathway" id="UPA00539"/>
<dbReference type="GO" id="GO:0004222">
    <property type="term" value="F:metalloendopeptidase activity"/>
    <property type="evidence" value="ECO:0007669"/>
    <property type="project" value="InterPro"/>
</dbReference>
<dbReference type="STRING" id="55209.HA50_09170"/>
<dbReference type="NCBIfam" id="TIGR02110">
    <property type="entry name" value="PQQ_syn_pqqF"/>
    <property type="match status" value="1"/>
</dbReference>
<evidence type="ECO:0000256" key="7">
    <source>
        <dbReference type="ARBA" id="ARBA00022801"/>
    </source>
</evidence>
<evidence type="ECO:0000256" key="5">
    <source>
        <dbReference type="ARBA" id="ARBA00022670"/>
    </source>
</evidence>
<dbReference type="InterPro" id="IPR011844">
    <property type="entry name" value="PQQ_synth_PqqF"/>
</dbReference>
<evidence type="ECO:0000256" key="11">
    <source>
        <dbReference type="ARBA" id="ARBA00024932"/>
    </source>
</evidence>
<dbReference type="EMBL" id="MLJI01000001">
    <property type="protein sequence ID" value="ORM93509.1"/>
    <property type="molecule type" value="Genomic_DNA"/>
</dbReference>
<dbReference type="Pfam" id="PF22456">
    <property type="entry name" value="PqqF-like_C_4"/>
    <property type="match status" value="1"/>
</dbReference>
<gene>
    <name evidence="16" type="ORF">HA50_09170</name>
</gene>
<dbReference type="Pfam" id="PF00675">
    <property type="entry name" value="Peptidase_M16"/>
    <property type="match status" value="1"/>
</dbReference>
<evidence type="ECO:0000259" key="13">
    <source>
        <dbReference type="Pfam" id="PF00675"/>
    </source>
</evidence>
<comment type="cofactor">
    <cofactor evidence="1">
        <name>Zn(2+)</name>
        <dbReference type="ChEBI" id="CHEBI:29105"/>
    </cofactor>
</comment>
<keyword evidence="17" id="KW-1185">Reference proteome</keyword>
<evidence type="ECO:0000313" key="17">
    <source>
        <dbReference type="Proteomes" id="UP000193749"/>
    </source>
</evidence>
<evidence type="ECO:0000259" key="15">
    <source>
        <dbReference type="Pfam" id="PF22456"/>
    </source>
</evidence>
<evidence type="ECO:0000256" key="10">
    <source>
        <dbReference type="ARBA" id="ARBA00023049"/>
    </source>
</evidence>
<dbReference type="GO" id="GO:0008270">
    <property type="term" value="F:zinc ion binding"/>
    <property type="evidence" value="ECO:0007669"/>
    <property type="project" value="InterPro"/>
</dbReference>
<dbReference type="GO" id="GO:0018189">
    <property type="term" value="P:pyrroloquinoline quinone biosynthetic process"/>
    <property type="evidence" value="ECO:0007669"/>
    <property type="project" value="UniProtKB-UniPathway"/>
</dbReference>
<dbReference type="PANTHER" id="PTHR43690:SF18">
    <property type="entry name" value="INSULIN-DEGRADING ENZYME-RELATED"/>
    <property type="match status" value="1"/>
</dbReference>